<feature type="region of interest" description="Disordered" evidence="1">
    <location>
        <begin position="507"/>
        <end position="526"/>
    </location>
</feature>
<dbReference type="AlphaFoldDB" id="A0A8H4VQC1"/>
<feature type="compositionally biased region" description="Pro residues" evidence="1">
    <location>
        <begin position="18"/>
        <end position="27"/>
    </location>
</feature>
<feature type="region of interest" description="Disordered" evidence="1">
    <location>
        <begin position="12"/>
        <end position="42"/>
    </location>
</feature>
<protein>
    <submittedName>
        <fullName evidence="2">Uncharacterized protein</fullName>
    </submittedName>
</protein>
<accession>A0A8H4VQC1</accession>
<evidence type="ECO:0000313" key="2">
    <source>
        <dbReference type="EMBL" id="KAF4618177.1"/>
    </source>
</evidence>
<sequence>MKLPALQLATVNTVLPHSPNPTTPTPVTPIRQSSTSGRVTSESISELDDTGIYVANAEGDLRAFANGSPKQRTQPREKSQVDLVLPPVLAFSEPAMPKSVTWVQVFELIKRPELVWPVWKPSKTVNEYTLREQWSCWTVGESVFDTNGIRTAIKPPLREVELYFGTASGQETAGATTKKRKLLSSAAKLATNATEDTFMLYRQQDLEQTLRLSQGGILLYALLAGGDYSDGIDGCGAEFAKGIAQTTLGGELLDASRNLQDADLDLFLEGWRSRLKEEFLTNNSGFLPSRSPSLARKINGDFPDKDVLDLYTRPLTSWSEGDGAYVVESAGLWFPREPVPSNLVNLCSQYFGWDEEIKFKFRQNFACNGNGAKRKVQGGFDAMWGTGKTRQARLTASAENFVELMGAAFTPSKDDIVSVWLPVTLVPALNILPVTSVPIPRKVRRNLCASATKNVKKKNTKVYALHGRNADSEAGPSSQHGMPWAPVSHASQILHLLYAESTLRASHEPSDNTEGFEIINLTTDSD</sequence>
<organism evidence="2 3">
    <name type="scientific">Agrocybe pediades</name>
    <dbReference type="NCBI Taxonomy" id="84607"/>
    <lineage>
        <taxon>Eukaryota</taxon>
        <taxon>Fungi</taxon>
        <taxon>Dikarya</taxon>
        <taxon>Basidiomycota</taxon>
        <taxon>Agaricomycotina</taxon>
        <taxon>Agaricomycetes</taxon>
        <taxon>Agaricomycetidae</taxon>
        <taxon>Agaricales</taxon>
        <taxon>Agaricineae</taxon>
        <taxon>Strophariaceae</taxon>
        <taxon>Agrocybe</taxon>
    </lineage>
</organism>
<gene>
    <name evidence="2" type="ORF">D9613_011519</name>
</gene>
<feature type="compositionally biased region" description="Polar residues" evidence="1">
    <location>
        <begin position="30"/>
        <end position="42"/>
    </location>
</feature>
<proteinExistence type="predicted"/>
<keyword evidence="3" id="KW-1185">Reference proteome</keyword>
<evidence type="ECO:0000313" key="3">
    <source>
        <dbReference type="Proteomes" id="UP000521872"/>
    </source>
</evidence>
<dbReference type="InterPro" id="IPR036279">
    <property type="entry name" value="5-3_exonuclease_C_sf"/>
</dbReference>
<reference evidence="2 3" key="1">
    <citation type="submission" date="2019-12" db="EMBL/GenBank/DDBJ databases">
        <authorList>
            <person name="Floudas D."/>
            <person name="Bentzer J."/>
            <person name="Ahren D."/>
            <person name="Johansson T."/>
            <person name="Persson P."/>
            <person name="Tunlid A."/>
        </authorList>
    </citation>
    <scope>NUCLEOTIDE SEQUENCE [LARGE SCALE GENOMIC DNA]</scope>
    <source>
        <strain evidence="2 3">CBS 102.39</strain>
    </source>
</reference>
<comment type="caution">
    <text evidence="2">The sequence shown here is derived from an EMBL/GenBank/DDBJ whole genome shotgun (WGS) entry which is preliminary data.</text>
</comment>
<dbReference type="SUPFAM" id="SSF47807">
    <property type="entry name" value="5' to 3' exonuclease, C-terminal subdomain"/>
    <property type="match status" value="1"/>
</dbReference>
<dbReference type="Proteomes" id="UP000521872">
    <property type="component" value="Unassembled WGS sequence"/>
</dbReference>
<name>A0A8H4VQC1_9AGAR</name>
<dbReference type="EMBL" id="JAACJL010000018">
    <property type="protein sequence ID" value="KAF4618177.1"/>
    <property type="molecule type" value="Genomic_DNA"/>
</dbReference>
<evidence type="ECO:0000256" key="1">
    <source>
        <dbReference type="SAM" id="MobiDB-lite"/>
    </source>
</evidence>